<dbReference type="Gene3D" id="2.30.110.10">
    <property type="entry name" value="Electron Transport, Fmn-binding Protein, Chain A"/>
    <property type="match status" value="1"/>
</dbReference>
<dbReference type="PANTHER" id="PTHR34071">
    <property type="entry name" value="5-NITROIMIDAZOLE ANTIBIOTICS RESISTANCE PROTEIN, NIMA-FAMILY-RELATED PROTEIN-RELATED"/>
    <property type="match status" value="1"/>
</dbReference>
<dbReference type="SUPFAM" id="SSF50475">
    <property type="entry name" value="FMN-binding split barrel"/>
    <property type="match status" value="1"/>
</dbReference>
<proteinExistence type="predicted"/>
<dbReference type="RefSeq" id="WP_006716885.1">
    <property type="nucleotide sequence ID" value="NZ_CP007032.1"/>
</dbReference>
<accession>W0EBV1</accession>
<dbReference type="Pfam" id="PF01243">
    <property type="entry name" value="PNPOx_N"/>
    <property type="match status" value="1"/>
</dbReference>
<dbReference type="eggNOG" id="COG3467">
    <property type="taxonomic scope" value="Bacteria"/>
</dbReference>
<dbReference type="Proteomes" id="UP000010847">
    <property type="component" value="Chromosome"/>
</dbReference>
<dbReference type="EMBL" id="CP007032">
    <property type="protein sequence ID" value="AHF08227.1"/>
    <property type="molecule type" value="Genomic_DNA"/>
</dbReference>
<dbReference type="HOGENOM" id="CLU_067890_2_2_9"/>
<gene>
    <name evidence="2" type="ORF">DESME_15240</name>
</gene>
<feature type="domain" description="Pyridoxamine 5'-phosphate oxidase N-terminal" evidence="1">
    <location>
        <begin position="16"/>
        <end position="150"/>
    </location>
</feature>
<dbReference type="InterPro" id="IPR012349">
    <property type="entry name" value="Split_barrel_FMN-bd"/>
</dbReference>
<sequence length="157" mass="17996">MFHELRRQDRKMEDGAIKEALFKAEYGTLSTVDAEGNPYGVPLSYVYNEKLQTLYFHCAREGHKLDNMAINNKASFCVVSEAQTLPDRFSVKFQSVIAFGKVSEVNEGEKIEALTAFLIKYSREFMEKGVKYLEADEPNCRVFKLEVKHLTGKIRLT</sequence>
<dbReference type="AlphaFoldDB" id="W0EBV1"/>
<evidence type="ECO:0000259" key="1">
    <source>
        <dbReference type="Pfam" id="PF01243"/>
    </source>
</evidence>
<organism evidence="2 3">
    <name type="scientific">Desulfitobacterium metallireducens DSM 15288</name>
    <dbReference type="NCBI Taxonomy" id="871968"/>
    <lineage>
        <taxon>Bacteria</taxon>
        <taxon>Bacillati</taxon>
        <taxon>Bacillota</taxon>
        <taxon>Clostridia</taxon>
        <taxon>Eubacteriales</taxon>
        <taxon>Desulfitobacteriaceae</taxon>
        <taxon>Desulfitobacterium</taxon>
    </lineage>
</organism>
<dbReference type="OrthoDB" id="9794935at2"/>
<name>W0EBV1_9FIRM</name>
<evidence type="ECO:0000313" key="2">
    <source>
        <dbReference type="EMBL" id="AHF08227.1"/>
    </source>
</evidence>
<dbReference type="STRING" id="871968.DESME_15240"/>
<protein>
    <submittedName>
        <fullName evidence="2">MFS transporter</fullName>
    </submittedName>
</protein>
<dbReference type="InterPro" id="IPR011576">
    <property type="entry name" value="Pyridox_Oxase_N"/>
</dbReference>
<keyword evidence="3" id="KW-1185">Reference proteome</keyword>
<reference evidence="2 3" key="1">
    <citation type="submission" date="2013-12" db="EMBL/GenBank/DDBJ databases">
        <authorList>
            <consortium name="DOE Joint Genome Institute"/>
            <person name="Smidt H."/>
            <person name="Huntemann M."/>
            <person name="Han J."/>
            <person name="Chen A."/>
            <person name="Kyrpides N."/>
            <person name="Mavromatis K."/>
            <person name="Markowitz V."/>
            <person name="Palaniappan K."/>
            <person name="Ivanova N."/>
            <person name="Schaumberg A."/>
            <person name="Pati A."/>
            <person name="Liolios K."/>
            <person name="Nordberg H.P."/>
            <person name="Cantor M.N."/>
            <person name="Hua S.X."/>
            <person name="Woyke T."/>
        </authorList>
    </citation>
    <scope>NUCLEOTIDE SEQUENCE [LARGE SCALE GENOMIC DNA]</scope>
    <source>
        <strain evidence="3">DSM 15288</strain>
    </source>
</reference>
<dbReference type="PANTHER" id="PTHR34071:SF2">
    <property type="entry name" value="FLAVIN-NUCLEOTIDE-BINDING PROTEIN"/>
    <property type="match status" value="1"/>
</dbReference>
<evidence type="ECO:0000313" key="3">
    <source>
        <dbReference type="Proteomes" id="UP000010847"/>
    </source>
</evidence>
<dbReference type="KEGG" id="dmt:DESME_15240"/>